<reference evidence="2" key="1">
    <citation type="journal article" date="2019" name="Int. J. Syst. Evol. Microbiol.">
        <title>The Global Catalogue of Microorganisms (GCM) 10K type strain sequencing project: providing services to taxonomists for standard genome sequencing and annotation.</title>
        <authorList>
            <consortium name="The Broad Institute Genomics Platform"/>
            <consortium name="The Broad Institute Genome Sequencing Center for Infectious Disease"/>
            <person name="Wu L."/>
            <person name="Ma J."/>
        </authorList>
    </citation>
    <scope>NUCLEOTIDE SEQUENCE [LARGE SCALE GENOMIC DNA]</scope>
    <source>
        <strain evidence="2">CGMCC 1.10188</strain>
    </source>
</reference>
<proteinExistence type="predicted"/>
<comment type="caution">
    <text evidence="1">The sequence shown here is derived from an EMBL/GenBank/DDBJ whole genome shotgun (WGS) entry which is preliminary data.</text>
</comment>
<protein>
    <submittedName>
        <fullName evidence="1">Uncharacterized protein</fullName>
    </submittedName>
</protein>
<accession>A0ABQ1IXN9</accession>
<organism evidence="1 2">
    <name type="scientific">Tistrella bauzanensis</name>
    <dbReference type="NCBI Taxonomy" id="657419"/>
    <lineage>
        <taxon>Bacteria</taxon>
        <taxon>Pseudomonadati</taxon>
        <taxon>Pseudomonadota</taxon>
        <taxon>Alphaproteobacteria</taxon>
        <taxon>Geminicoccales</taxon>
        <taxon>Geminicoccaceae</taxon>
        <taxon>Tistrella</taxon>
    </lineage>
</organism>
<keyword evidence="2" id="KW-1185">Reference proteome</keyword>
<sequence length="99" mass="10428">MLLKKRPCLFRRHVAGVAGMGTGAGGGIQADVIGAGHGVASWLLWQIWTKRMKDGPNDAATAGNWQSVCGQSVSGEAQCHCIEPRSAFIHLCLGEQVGL</sequence>
<name>A0ABQ1IXN9_9PROT</name>
<dbReference type="EMBL" id="BMDZ01000050">
    <property type="protein sequence ID" value="GGB52183.1"/>
    <property type="molecule type" value="Genomic_DNA"/>
</dbReference>
<gene>
    <name evidence="1" type="ORF">GCM10011505_36510</name>
</gene>
<dbReference type="Proteomes" id="UP000603352">
    <property type="component" value="Unassembled WGS sequence"/>
</dbReference>
<evidence type="ECO:0000313" key="2">
    <source>
        <dbReference type="Proteomes" id="UP000603352"/>
    </source>
</evidence>
<evidence type="ECO:0000313" key="1">
    <source>
        <dbReference type="EMBL" id="GGB52183.1"/>
    </source>
</evidence>